<accession>A0A6J6E0G3</accession>
<evidence type="ECO:0000256" key="2">
    <source>
        <dbReference type="ARBA" id="ARBA00022692"/>
    </source>
</evidence>
<organism evidence="6">
    <name type="scientific">freshwater metagenome</name>
    <dbReference type="NCBI Taxonomy" id="449393"/>
    <lineage>
        <taxon>unclassified sequences</taxon>
        <taxon>metagenomes</taxon>
        <taxon>ecological metagenomes</taxon>
    </lineage>
</organism>
<dbReference type="Pfam" id="PF02104">
    <property type="entry name" value="SURF1"/>
    <property type="match status" value="1"/>
</dbReference>
<gene>
    <name evidence="6" type="ORF">UFOPK1591_01082</name>
</gene>
<evidence type="ECO:0000256" key="4">
    <source>
        <dbReference type="ARBA" id="ARBA00023136"/>
    </source>
</evidence>
<reference evidence="6" key="1">
    <citation type="submission" date="2020-05" db="EMBL/GenBank/DDBJ databases">
        <authorList>
            <person name="Chiriac C."/>
            <person name="Salcher M."/>
            <person name="Ghai R."/>
            <person name="Kavagutti S V."/>
        </authorList>
    </citation>
    <scope>NUCLEOTIDE SEQUENCE</scope>
</reference>
<name>A0A6J6E0G3_9ZZZZ</name>
<evidence type="ECO:0000256" key="5">
    <source>
        <dbReference type="SAM" id="Phobius"/>
    </source>
</evidence>
<dbReference type="PANTHER" id="PTHR23427">
    <property type="entry name" value="SURFEIT LOCUS PROTEIN"/>
    <property type="match status" value="1"/>
</dbReference>
<evidence type="ECO:0000256" key="1">
    <source>
        <dbReference type="ARBA" id="ARBA00004370"/>
    </source>
</evidence>
<feature type="transmembrane region" description="Helical" evidence="5">
    <location>
        <begin position="27"/>
        <end position="46"/>
    </location>
</feature>
<dbReference type="AlphaFoldDB" id="A0A6J6E0G3"/>
<dbReference type="GO" id="GO:0016020">
    <property type="term" value="C:membrane"/>
    <property type="evidence" value="ECO:0007669"/>
    <property type="project" value="UniProtKB-SubCell"/>
</dbReference>
<dbReference type="InterPro" id="IPR045214">
    <property type="entry name" value="Surf1/Surf4"/>
</dbReference>
<keyword evidence="2 5" id="KW-0812">Transmembrane</keyword>
<dbReference type="PROSITE" id="PS50895">
    <property type="entry name" value="SURF1"/>
    <property type="match status" value="1"/>
</dbReference>
<sequence>MRMSRLASSTAHAQAHGWGVLLTRRWIGYLALAVVFAAACVGLGFWQFARLDEARMHIARIDANYDAAPVAIDLVLADSDSFDVSQTWKPVVASGQYDVANQILVRSRPLDGQIGFEVLTPLVLTDGRVFIIDRGWIPSGETTAEPGNVPDPPQGEVTVIARLKPPEPALAGREAVDGTVPTIHLPMIRTLVGPETIVGAYGALDSESPAVAEMPTPPQKPALDEGPHLSYALQWLLFAIMGFVGLGLAVRNERRIRLGLKTADNRPVIGRRASDETEEDAAIDSALSGR</sequence>
<dbReference type="CDD" id="cd06662">
    <property type="entry name" value="SURF1"/>
    <property type="match status" value="1"/>
</dbReference>
<dbReference type="PANTHER" id="PTHR23427:SF2">
    <property type="entry name" value="SURFEIT LOCUS PROTEIN 1"/>
    <property type="match status" value="1"/>
</dbReference>
<protein>
    <submittedName>
        <fullName evidence="6">Unannotated protein</fullName>
    </submittedName>
</protein>
<evidence type="ECO:0000256" key="3">
    <source>
        <dbReference type="ARBA" id="ARBA00022989"/>
    </source>
</evidence>
<dbReference type="InterPro" id="IPR002994">
    <property type="entry name" value="Surf1/Shy1"/>
</dbReference>
<feature type="transmembrane region" description="Helical" evidence="5">
    <location>
        <begin position="229"/>
        <end position="250"/>
    </location>
</feature>
<comment type="subcellular location">
    <subcellularLocation>
        <location evidence="1">Membrane</location>
    </subcellularLocation>
</comment>
<dbReference type="EMBL" id="CAEZTD010000088">
    <property type="protein sequence ID" value="CAB4566858.1"/>
    <property type="molecule type" value="Genomic_DNA"/>
</dbReference>
<keyword evidence="3 5" id="KW-1133">Transmembrane helix</keyword>
<proteinExistence type="predicted"/>
<keyword evidence="4 5" id="KW-0472">Membrane</keyword>
<evidence type="ECO:0000313" key="6">
    <source>
        <dbReference type="EMBL" id="CAB4566858.1"/>
    </source>
</evidence>